<dbReference type="AlphaFoldDB" id="A0A5Q3RVM2"/>
<accession>A0A5Q3RVM2</accession>
<dbReference type="EMBL" id="WJXO01000001">
    <property type="protein sequence ID" value="MRN38769.1"/>
    <property type="molecule type" value="Genomic_DNA"/>
</dbReference>
<keyword evidence="2" id="KW-1185">Reference proteome</keyword>
<dbReference type="RefSeq" id="WP_095502663.1">
    <property type="nucleotide sequence ID" value="NZ_CP046027.1"/>
</dbReference>
<gene>
    <name evidence="1" type="ORF">GJU80_09820</name>
</gene>
<protein>
    <submittedName>
        <fullName evidence="1">Uncharacterized protein</fullName>
    </submittedName>
</protein>
<organism evidence="1 2">
    <name type="scientific">Neisseria brasiliensis</name>
    <dbReference type="NCBI Taxonomy" id="2666100"/>
    <lineage>
        <taxon>Bacteria</taxon>
        <taxon>Pseudomonadati</taxon>
        <taxon>Pseudomonadota</taxon>
        <taxon>Betaproteobacteria</taxon>
        <taxon>Neisseriales</taxon>
        <taxon>Neisseriaceae</taxon>
        <taxon>Neisseria</taxon>
    </lineage>
</organism>
<comment type="caution">
    <text evidence="1">The sequence shown here is derived from an EMBL/GenBank/DDBJ whole genome shotgun (WGS) entry which is preliminary data.</text>
</comment>
<evidence type="ECO:0000313" key="2">
    <source>
        <dbReference type="Proteomes" id="UP000486297"/>
    </source>
</evidence>
<evidence type="ECO:0000313" key="1">
    <source>
        <dbReference type="EMBL" id="MRN38769.1"/>
    </source>
</evidence>
<name>A0A5Q3RVM2_9NEIS</name>
<sequence length="161" mass="18248">MLWELIATITAGFGAAGIALILRTMFKKLPKWLIPAAAGLGMIGFQVFSEYTWFEHTRSRLPSETKVVAEIPETAFYKPWSYVKPQVLKFVAVDTANVETVDQARNIRRANLYFFERRMSAQTLPVWIDCENQLQSDIADPAKQVWGKTGYTENIVAAVCR</sequence>
<proteinExistence type="predicted"/>
<reference evidence="1" key="1">
    <citation type="journal article" name="Emerg. Infect. Dis.">
        <title>Two cases of a newly characterized neisseria species.</title>
        <authorList>
            <person name="Mustapha M."/>
            <person name="Lemos A.P.S."/>
            <person name="Harrison L.H."/>
            <person name="Vantyne D."/>
            <person name="Sacchi C.T."/>
        </authorList>
    </citation>
    <scope>NUCLEOTIDE SEQUENCE</scope>
    <source>
        <strain evidence="1">N.95.16</strain>
    </source>
</reference>
<dbReference type="Proteomes" id="UP000486297">
    <property type="component" value="Unassembled WGS sequence"/>
</dbReference>